<dbReference type="Proteomes" id="UP000095287">
    <property type="component" value="Unplaced"/>
</dbReference>
<reference evidence="3" key="1">
    <citation type="submission" date="2016-11" db="UniProtKB">
        <authorList>
            <consortium name="WormBaseParasite"/>
        </authorList>
    </citation>
    <scope>IDENTIFICATION</scope>
</reference>
<sequence>MPDRRKRQSDELERDEKRMYRERTSCRSNYSEEVLLPRRWFENTAHKERSGNWVQSIRNLLYGEDFVKEILRLWGSVRTKERRAPDQDRMKEEERTPFTMTPKDTRAPRR</sequence>
<dbReference type="WBParaSite" id="L893_g17603.t1">
    <property type="protein sequence ID" value="L893_g17603.t1"/>
    <property type="gene ID" value="L893_g17603"/>
</dbReference>
<feature type="region of interest" description="Disordered" evidence="1">
    <location>
        <begin position="1"/>
        <end position="23"/>
    </location>
</feature>
<accession>A0A1I7YLS5</accession>
<evidence type="ECO:0000313" key="2">
    <source>
        <dbReference type="Proteomes" id="UP000095287"/>
    </source>
</evidence>
<organism evidence="2 3">
    <name type="scientific">Steinernema glaseri</name>
    <dbReference type="NCBI Taxonomy" id="37863"/>
    <lineage>
        <taxon>Eukaryota</taxon>
        <taxon>Metazoa</taxon>
        <taxon>Ecdysozoa</taxon>
        <taxon>Nematoda</taxon>
        <taxon>Chromadorea</taxon>
        <taxon>Rhabditida</taxon>
        <taxon>Tylenchina</taxon>
        <taxon>Panagrolaimomorpha</taxon>
        <taxon>Strongyloidoidea</taxon>
        <taxon>Steinernematidae</taxon>
        <taxon>Steinernema</taxon>
    </lineage>
</organism>
<evidence type="ECO:0000256" key="1">
    <source>
        <dbReference type="SAM" id="MobiDB-lite"/>
    </source>
</evidence>
<feature type="region of interest" description="Disordered" evidence="1">
    <location>
        <begin position="80"/>
        <end position="110"/>
    </location>
</feature>
<keyword evidence="2" id="KW-1185">Reference proteome</keyword>
<evidence type="ECO:0000313" key="3">
    <source>
        <dbReference type="WBParaSite" id="L893_g17603.t1"/>
    </source>
</evidence>
<proteinExistence type="predicted"/>
<protein>
    <submittedName>
        <fullName evidence="3">Uncharacterized protein</fullName>
    </submittedName>
</protein>
<dbReference type="AlphaFoldDB" id="A0A1I7YLS5"/>
<name>A0A1I7YLS5_9BILA</name>
<feature type="compositionally biased region" description="Basic and acidic residues" evidence="1">
    <location>
        <begin position="80"/>
        <end position="96"/>
    </location>
</feature>